<dbReference type="eggNOG" id="COG0564">
    <property type="taxonomic scope" value="Bacteria"/>
</dbReference>
<dbReference type="InterPro" id="IPR050188">
    <property type="entry name" value="RluA_PseudoU_synthase"/>
</dbReference>
<reference evidence="3 4" key="2">
    <citation type="journal article" date="2011" name="Stand. Genomic Sci.">
        <title>Complete genome sequence of Calditerrivibrio nitroreducens type strain (Yu37-1).</title>
        <authorList>
            <person name="Pitluck S."/>
            <person name="Sikorski J."/>
            <person name="Zeytun A."/>
            <person name="Lapidus A."/>
            <person name="Nolan M."/>
            <person name="Lucas S."/>
            <person name="Hammon N."/>
            <person name="Deshpande S."/>
            <person name="Cheng J.F."/>
            <person name="Tapia R."/>
            <person name="Han C."/>
            <person name="Goodwin L."/>
            <person name="Liolios K."/>
            <person name="Pagani I."/>
            <person name="Ivanova N."/>
            <person name="Mavromatis K."/>
            <person name="Pati A."/>
            <person name="Chen A."/>
            <person name="Palaniappan K."/>
            <person name="Hauser L."/>
            <person name="Chang Y.J."/>
            <person name="Jeffries C.D."/>
            <person name="Detter J.C."/>
            <person name="Brambilla E."/>
            <person name="Djao O.D."/>
            <person name="Rohde M."/>
            <person name="Spring S."/>
            <person name="Goker M."/>
            <person name="Woyke T."/>
            <person name="Bristow J."/>
            <person name="Eisen J.A."/>
            <person name="Markowitz V."/>
            <person name="Hugenholtz P."/>
            <person name="Kyrpides N.C."/>
            <person name="Klenk H.P."/>
            <person name="Land M."/>
        </authorList>
    </citation>
    <scope>NUCLEOTIDE SEQUENCE [LARGE SCALE GENOMIC DNA]</scope>
    <source>
        <strain evidence="4">DSM 19672 / NBRC 101217 / Yu37-1</strain>
    </source>
</reference>
<dbReference type="CDD" id="cd02869">
    <property type="entry name" value="PseudoU_synth_RluA_like"/>
    <property type="match status" value="1"/>
</dbReference>
<dbReference type="HOGENOM" id="CLU_016902_11_1_0"/>
<dbReference type="Pfam" id="PF00849">
    <property type="entry name" value="PseudoU_synth_2"/>
    <property type="match status" value="1"/>
</dbReference>
<dbReference type="InterPro" id="IPR006145">
    <property type="entry name" value="PsdUridine_synth_RsuA/RluA"/>
</dbReference>
<organism evidence="3 4">
    <name type="scientific">Calditerrivibrio nitroreducens (strain DSM 19672 / NBRC 101217 / Yu37-1)</name>
    <dbReference type="NCBI Taxonomy" id="768670"/>
    <lineage>
        <taxon>Bacteria</taxon>
        <taxon>Pseudomonadati</taxon>
        <taxon>Deferribacterota</taxon>
        <taxon>Deferribacteres</taxon>
        <taxon>Deferribacterales</taxon>
        <taxon>Calditerrivibrionaceae</taxon>
    </lineage>
</organism>
<dbReference type="PROSITE" id="PS01129">
    <property type="entry name" value="PSI_RLU"/>
    <property type="match status" value="1"/>
</dbReference>
<dbReference type="GO" id="GO:0140098">
    <property type="term" value="F:catalytic activity, acting on RNA"/>
    <property type="evidence" value="ECO:0007669"/>
    <property type="project" value="UniProtKB-ARBA"/>
</dbReference>
<protein>
    <submittedName>
        <fullName evidence="3">Pseudouridine synthase</fullName>
    </submittedName>
</protein>
<dbReference type="GO" id="GO:0000455">
    <property type="term" value="P:enzyme-directed rRNA pseudouridine synthesis"/>
    <property type="evidence" value="ECO:0007669"/>
    <property type="project" value="TreeGrafter"/>
</dbReference>
<feature type="domain" description="Pseudouridine synthase RsuA/RluA-like" evidence="2">
    <location>
        <begin position="11"/>
        <end position="155"/>
    </location>
</feature>
<evidence type="ECO:0000259" key="2">
    <source>
        <dbReference type="Pfam" id="PF00849"/>
    </source>
</evidence>
<evidence type="ECO:0000313" key="3">
    <source>
        <dbReference type="EMBL" id="ADR18616.1"/>
    </source>
</evidence>
<dbReference type="PANTHER" id="PTHR21600">
    <property type="entry name" value="MITOCHONDRIAL RNA PSEUDOURIDINE SYNTHASE"/>
    <property type="match status" value="1"/>
</dbReference>
<dbReference type="Proteomes" id="UP000007039">
    <property type="component" value="Chromosome"/>
</dbReference>
<evidence type="ECO:0000313" key="4">
    <source>
        <dbReference type="Proteomes" id="UP000007039"/>
    </source>
</evidence>
<gene>
    <name evidence="3" type="ordered locus">Calni_0705</name>
</gene>
<dbReference type="GO" id="GO:0009982">
    <property type="term" value="F:pseudouridine synthase activity"/>
    <property type="evidence" value="ECO:0007669"/>
    <property type="project" value="InterPro"/>
</dbReference>
<name>E4TGD5_CALNY</name>
<dbReference type="AlphaFoldDB" id="E4TGD5"/>
<dbReference type="Gene3D" id="3.30.2350.10">
    <property type="entry name" value="Pseudouridine synthase"/>
    <property type="match status" value="1"/>
</dbReference>
<dbReference type="EMBL" id="CP002347">
    <property type="protein sequence ID" value="ADR18616.1"/>
    <property type="molecule type" value="Genomic_DNA"/>
</dbReference>
<sequence length="211" mass="24804">MNFEIVYDDDDILVVNKGHGLLVVPDRYDKDLPNLKDLLTEIYGRIFVVHRLDYGTSGIMVFAKNERSHRSLSIQFERSEVDKRYYAICKGVFPADLTCMLPISKVNYHGRYKINFKSGRKALTSFSVLDRFSDKTLIDVVPLTGRSHQIRVHLKALGYPLYYDFLYNEKREDKRLTLQAYYLRFRHPVKSTTMEFQSDISEFLREILKIS</sequence>
<comment type="similarity">
    <text evidence="1">Belongs to the pseudouridine synthase RluA family.</text>
</comment>
<proteinExistence type="inferred from homology"/>
<reference key="1">
    <citation type="submission" date="2010-11" db="EMBL/GenBank/DDBJ databases">
        <title>The complete genome of chromosome of Calditerrivibrio nitroreducens DSM 19672.</title>
        <authorList>
            <consortium name="US DOE Joint Genome Institute (JGI-PGF)"/>
            <person name="Lucas S."/>
            <person name="Copeland A."/>
            <person name="Lapidus A."/>
            <person name="Bruce D."/>
            <person name="Goodwin L."/>
            <person name="Pitluck S."/>
            <person name="Kyrpides N."/>
            <person name="Mavromatis K."/>
            <person name="Ivanova N."/>
            <person name="Mikhailova N."/>
            <person name="Zeytun A."/>
            <person name="Brettin T."/>
            <person name="Detter J.C."/>
            <person name="Tapia R."/>
            <person name="Han C."/>
            <person name="Land M."/>
            <person name="Hauser L."/>
            <person name="Markowitz V."/>
            <person name="Cheng J.-F."/>
            <person name="Hugenholtz P."/>
            <person name="Woyke T."/>
            <person name="Wu D."/>
            <person name="Spring S."/>
            <person name="Schroeder M."/>
            <person name="Brambilla E."/>
            <person name="Klenk H.-P."/>
            <person name="Eisen J.A."/>
        </authorList>
    </citation>
    <scope>NUCLEOTIDE SEQUENCE [LARGE SCALE GENOMIC DNA]</scope>
    <source>
        <strain>DSM 19672</strain>
    </source>
</reference>
<dbReference type="InterPro" id="IPR020103">
    <property type="entry name" value="PsdUridine_synth_cat_dom_sf"/>
</dbReference>
<evidence type="ECO:0000256" key="1">
    <source>
        <dbReference type="ARBA" id="ARBA00010876"/>
    </source>
</evidence>
<dbReference type="PANTHER" id="PTHR21600:SF87">
    <property type="entry name" value="RNA PSEUDOURIDYLATE SYNTHASE DOMAIN-CONTAINING PROTEIN 1"/>
    <property type="match status" value="1"/>
</dbReference>
<dbReference type="OrthoDB" id="9807829at2"/>
<dbReference type="SUPFAM" id="SSF55120">
    <property type="entry name" value="Pseudouridine synthase"/>
    <property type="match status" value="1"/>
</dbReference>
<keyword evidence="4" id="KW-1185">Reference proteome</keyword>
<dbReference type="STRING" id="768670.Calni_0705"/>
<dbReference type="InterPro" id="IPR006224">
    <property type="entry name" value="PsdUridine_synth_RluA-like_CS"/>
</dbReference>
<dbReference type="GO" id="GO:0003723">
    <property type="term" value="F:RNA binding"/>
    <property type="evidence" value="ECO:0007669"/>
    <property type="project" value="InterPro"/>
</dbReference>
<dbReference type="KEGG" id="cni:Calni_0705"/>
<dbReference type="RefSeq" id="WP_013450829.1">
    <property type="nucleotide sequence ID" value="NC_014758.1"/>
</dbReference>
<accession>E4TGD5</accession>